<comment type="caution">
    <text evidence="2">The sequence shown here is derived from an EMBL/GenBank/DDBJ whole genome shotgun (WGS) entry which is preliminary data.</text>
</comment>
<dbReference type="PANTHER" id="PTHR42731:SF1">
    <property type="entry name" value="RADICAL SAM DOMAIN PROTEIN"/>
    <property type="match status" value="1"/>
</dbReference>
<dbReference type="CDD" id="cd01335">
    <property type="entry name" value="Radical_SAM"/>
    <property type="match status" value="1"/>
</dbReference>
<accession>A0A5J4L3L3</accession>
<dbReference type="InterPro" id="IPR023404">
    <property type="entry name" value="rSAM_horseshoe"/>
</dbReference>
<dbReference type="AlphaFoldDB" id="A0A5J4L3L3"/>
<name>A0A5J4L3L3_9ZZZZ</name>
<dbReference type="NCBIfam" id="TIGR03936">
    <property type="entry name" value="sam_1_link_chp"/>
    <property type="match status" value="1"/>
</dbReference>
<dbReference type="SUPFAM" id="SSF102114">
    <property type="entry name" value="Radical SAM enzymes"/>
    <property type="match status" value="1"/>
</dbReference>
<dbReference type="GO" id="GO:0003824">
    <property type="term" value="F:catalytic activity"/>
    <property type="evidence" value="ECO:0007669"/>
    <property type="project" value="InterPro"/>
</dbReference>
<dbReference type="InterPro" id="IPR006638">
    <property type="entry name" value="Elp3/MiaA/NifB-like_rSAM"/>
</dbReference>
<dbReference type="Gene3D" id="3.80.30.20">
    <property type="entry name" value="tm_1862 like domain"/>
    <property type="match status" value="1"/>
</dbReference>
<gene>
    <name evidence="2" type="ORF">A45J_0578</name>
</gene>
<dbReference type="Pfam" id="PF10105">
    <property type="entry name" value="DUF2344"/>
    <property type="match status" value="1"/>
</dbReference>
<organism evidence="2">
    <name type="scientific">hot springs metagenome</name>
    <dbReference type="NCBI Taxonomy" id="433727"/>
    <lineage>
        <taxon>unclassified sequences</taxon>
        <taxon>metagenomes</taxon>
        <taxon>ecological metagenomes</taxon>
    </lineage>
</organism>
<dbReference type="InterPro" id="IPR058240">
    <property type="entry name" value="rSAM_sf"/>
</dbReference>
<dbReference type="InterPro" id="IPR007197">
    <property type="entry name" value="rSAM"/>
</dbReference>
<reference evidence="2" key="1">
    <citation type="submission" date="2019-10" db="EMBL/GenBank/DDBJ databases">
        <title>Metagenomic sequencing of thiosulfate-disproportionating enrichment culture.</title>
        <authorList>
            <person name="Umezawa K."/>
            <person name="Kojima H."/>
            <person name="Fukui M."/>
        </authorList>
    </citation>
    <scope>NUCLEOTIDE SEQUENCE</scope>
    <source>
        <strain evidence="2">45J</strain>
    </source>
</reference>
<dbReference type="InterPro" id="IPR018768">
    <property type="entry name" value="DUF2344"/>
</dbReference>
<protein>
    <submittedName>
        <fullName evidence="2">B12-binding protein</fullName>
    </submittedName>
</protein>
<dbReference type="SFLD" id="SFLDS00029">
    <property type="entry name" value="Radical_SAM"/>
    <property type="match status" value="1"/>
</dbReference>
<dbReference type="SMART" id="SM00729">
    <property type="entry name" value="Elp3"/>
    <property type="match status" value="1"/>
</dbReference>
<evidence type="ECO:0000313" key="2">
    <source>
        <dbReference type="EMBL" id="GER92849.1"/>
    </source>
</evidence>
<dbReference type="GO" id="GO:0051536">
    <property type="term" value="F:iron-sulfur cluster binding"/>
    <property type="evidence" value="ECO:0007669"/>
    <property type="project" value="InterPro"/>
</dbReference>
<dbReference type="PANTHER" id="PTHR42731">
    <property type="entry name" value="SLL1084 PROTEIN"/>
    <property type="match status" value="1"/>
</dbReference>
<dbReference type="SFLD" id="SFLDG01082">
    <property type="entry name" value="B12-binding_domain_containing"/>
    <property type="match status" value="1"/>
</dbReference>
<dbReference type="NCBIfam" id="TIGR03960">
    <property type="entry name" value="rSAM_fuse_unch"/>
    <property type="match status" value="1"/>
</dbReference>
<sequence length="841" mass="96173">MNLSSFQKPSRYINSEINSYRRKNSEDVSVALCFPDIYEVGMSHLGLRILYNIINQLPYASAERFFSPWIDMEEYMKKNNILLSSLESHIPLKDFDIVGFSLQYELSYTTVLNMLYLGGIPIKAEGRFDAKKNFPLIIAGGPCTVNPSPMSAFIDVFLVGDGEDAVVELLNVVRQWKLSGDSKRETLLKEISKLKGFYVPYIHTKISNIKRRFVLDLDNALYPVRPIVPYTSIVHDRINIEVSRGCTMGCRFCQAGMIYRPLRERSPENVLKITEESLKNTGYDEVSFSSLSAGDYSHLLDVIKKCNKKFGKSKIAISLPSLRVGAVNQDILREIKSIRKTGFTIAPEAATERLRNVINKNFSVEDYEKALNALFNEGWMNLKLYFMIGLPTETDRDIEAIRDMAIKALHIAKKNIGRFVNISITVSPFVPKPHTPFQWYGQISLDEIKRRQGYLRDVLSSKKFKYKGHDECMSFLEAVFSRGDKKLSLLIEKAWESGCRLDGWSEMFDFNKWLDAMNRTGIDGSFYAQRSFGKDEELPWDNIDIGIKKSFLYKEYERSLSGQTTQDCRKVCTACGLKCDKSEALNIKCQESNKEISDNNFQILNSKFENQDMDIRNSKHNNSQSSISNSRIKVRVQFSKTGKLRYLSHLELVTAIHRGLRRAGVPFDFSKGFHPTPKISFGPPLNVGIASEKEYFDMEVFTPFDIEFYIKELNETMTEGIKINKMKIIPMDAPSLNSFIKRYEYKIKCIRQDAIKCDLLPIASFIAHRDGKDIDISPCIENISFLEDGLITLTLRDTHNIKVRIGEIVKAILGVNMNELEITRTALYGCLGENNEWVEPL</sequence>
<proteinExistence type="predicted"/>
<evidence type="ECO:0000259" key="1">
    <source>
        <dbReference type="PROSITE" id="PS51918"/>
    </source>
</evidence>
<dbReference type="PROSITE" id="PS51918">
    <property type="entry name" value="RADICAL_SAM"/>
    <property type="match status" value="1"/>
</dbReference>
<dbReference type="Pfam" id="PF04055">
    <property type="entry name" value="Radical_SAM"/>
    <property type="match status" value="1"/>
</dbReference>
<dbReference type="InterPro" id="IPR023862">
    <property type="entry name" value="CHP03960_rSAM"/>
</dbReference>
<dbReference type="InterPro" id="IPR045784">
    <property type="entry name" value="Radical_SAM_N2"/>
</dbReference>
<dbReference type="Pfam" id="PF19864">
    <property type="entry name" value="Radical_SAM_N2"/>
    <property type="match status" value="1"/>
</dbReference>
<dbReference type="EMBL" id="BLAB01000001">
    <property type="protein sequence ID" value="GER92849.1"/>
    <property type="molecule type" value="Genomic_DNA"/>
</dbReference>
<feature type="domain" description="Radical SAM core" evidence="1">
    <location>
        <begin position="232"/>
        <end position="465"/>
    </location>
</feature>